<evidence type="ECO:0000313" key="2">
    <source>
        <dbReference type="EMBL" id="BAX53407.1"/>
    </source>
</evidence>
<proteinExistence type="predicted"/>
<organism evidence="3 5">
    <name type="scientific">Photobacterium damsela subsp. piscicida</name>
    <name type="common">Pasteurella piscicida</name>
    <dbReference type="NCBI Taxonomy" id="38294"/>
    <lineage>
        <taxon>Bacteria</taxon>
        <taxon>Pseudomonadati</taxon>
        <taxon>Pseudomonadota</taxon>
        <taxon>Gammaproteobacteria</taxon>
        <taxon>Vibrionales</taxon>
        <taxon>Vibrionaceae</taxon>
        <taxon>Photobacterium</taxon>
    </lineage>
</organism>
<reference evidence="2" key="1">
    <citation type="journal article" date="2017" name="Genome Announc.">
        <title>Whole-Genome Sequence of Photobacterium damselae subsp. piscicida Strain 91-197, Isolated from Hybrid Striped Bass (Morone sp.) in the United States.</title>
        <authorList>
            <person name="Teru Y."/>
            <person name="Hikima J."/>
            <person name="Kono T."/>
            <person name="Sakai M."/>
            <person name="Takano T."/>
            <person name="Hawke J.P."/>
            <person name="Takeyama H."/>
            <person name="Aoki T."/>
        </authorList>
    </citation>
    <scope>NUCLEOTIDE SEQUENCE</scope>
    <source>
        <strain evidence="2">91-197</strain>
    </source>
</reference>
<protein>
    <submittedName>
        <fullName evidence="3">YeeE/YedE family protein</fullName>
    </submittedName>
</protein>
<sequence>MTNQLKSILGYLVALSSGLLFGVGMMISQMVDPAKVIGFLNIAGDWDPSLAFVLGGALLVFAPGYYFLVKPRQKPVLAEKFSLSQLKSIDRPLVIGAMLLGIGWGVSGVCPGPALTSISSLNPTLLLFVIAMIVGIVVSQRIKK</sequence>
<accession>A0A1V1V3L4</accession>
<evidence type="ECO:0000313" key="4">
    <source>
        <dbReference type="Proteomes" id="UP000218676"/>
    </source>
</evidence>
<keyword evidence="1" id="KW-0472">Membrane</keyword>
<evidence type="ECO:0000256" key="1">
    <source>
        <dbReference type="SAM" id="Phobius"/>
    </source>
</evidence>
<dbReference type="InterPro" id="IPR046513">
    <property type="entry name" value="DUF6691"/>
</dbReference>
<feature type="transmembrane region" description="Helical" evidence="1">
    <location>
        <begin position="118"/>
        <end position="138"/>
    </location>
</feature>
<keyword evidence="1" id="KW-1133">Transmembrane helix</keyword>
<gene>
    <name evidence="3" type="ORF">IC627_05965</name>
    <name evidence="2" type="ORF">PDPUS_1_02033</name>
</gene>
<dbReference type="Pfam" id="PF20398">
    <property type="entry name" value="DUF6691"/>
    <property type="match status" value="1"/>
</dbReference>
<dbReference type="AlphaFoldDB" id="A0A1V1V3L4"/>
<keyword evidence="1" id="KW-0812">Transmembrane</keyword>
<feature type="transmembrane region" description="Helical" evidence="1">
    <location>
        <begin position="49"/>
        <end position="68"/>
    </location>
</feature>
<reference evidence="4" key="2">
    <citation type="submission" date="2017-05" db="EMBL/GenBank/DDBJ databases">
        <title>Whole genome sequence of fish pathogenic bacteria, Photobacterium damselae subsp. piscicida, strain 91-197, isolated from hybrid striped bass (Morone sp.) in USA.</title>
        <authorList>
            <person name="Teru Y."/>
            <person name="Hikima J."/>
            <person name="Kono T."/>
            <person name="Sakai M."/>
            <person name="Takano T."/>
            <person name="Hawke J.P."/>
            <person name="Takeyama H."/>
            <person name="Aoki T."/>
        </authorList>
    </citation>
    <scope>NUCLEOTIDE SEQUENCE [LARGE SCALE GENOMIC DNA]</scope>
    <source>
        <strain evidence="4">91-197</strain>
    </source>
</reference>
<evidence type="ECO:0000313" key="3">
    <source>
        <dbReference type="EMBL" id="QOD57478.1"/>
    </source>
</evidence>
<dbReference type="Proteomes" id="UP000516656">
    <property type="component" value="Chromosome 1"/>
</dbReference>
<feature type="transmembrane region" description="Helical" evidence="1">
    <location>
        <begin position="89"/>
        <end position="106"/>
    </location>
</feature>
<name>A0A1V1V3L4_PHODP</name>
<dbReference type="RefSeq" id="WP_086956982.1">
    <property type="nucleotide sequence ID" value="NZ_AP018045.1"/>
</dbReference>
<reference evidence="3 5" key="3">
    <citation type="submission" date="2020-09" db="EMBL/GenBank/DDBJ databases">
        <title>Complete, closed and curated genome sequences of Photobacterium damselae subsp. piscicida isolates from Australia indicate localised evolution and additional plasmid-borne pathogenicity mechanisms.</title>
        <authorList>
            <person name="Baseggio L."/>
            <person name="Silayeva O."/>
            <person name="Buller N."/>
            <person name="Landos M."/>
            <person name="Engelstaedter J."/>
            <person name="Barnes A.C."/>
        </authorList>
    </citation>
    <scope>NUCLEOTIDE SEQUENCE [LARGE SCALE GENOMIC DNA]</scope>
    <source>
        <strain evidence="3 5">AS-16-0540-1</strain>
    </source>
</reference>
<evidence type="ECO:0000313" key="5">
    <source>
        <dbReference type="Proteomes" id="UP000516656"/>
    </source>
</evidence>
<dbReference type="Proteomes" id="UP000218676">
    <property type="component" value="Chromosome 1"/>
</dbReference>
<dbReference type="EMBL" id="CP061854">
    <property type="protein sequence ID" value="QOD57478.1"/>
    <property type="molecule type" value="Genomic_DNA"/>
</dbReference>
<dbReference type="EMBL" id="AP018045">
    <property type="protein sequence ID" value="BAX53407.1"/>
    <property type="molecule type" value="Genomic_DNA"/>
</dbReference>